<dbReference type="RefSeq" id="XP_072840038.1">
    <property type="nucleotide sequence ID" value="XM_072983937.1"/>
</dbReference>
<evidence type="ECO:0000256" key="6">
    <source>
        <dbReference type="ARBA" id="ARBA00034116"/>
    </source>
</evidence>
<organism evidence="11 12">
    <name type="scientific">Pogona vitticeps</name>
    <name type="common">central bearded dragon</name>
    <dbReference type="NCBI Taxonomy" id="103695"/>
    <lineage>
        <taxon>Eukaryota</taxon>
        <taxon>Metazoa</taxon>
        <taxon>Chordata</taxon>
        <taxon>Craniata</taxon>
        <taxon>Vertebrata</taxon>
        <taxon>Euteleostomi</taxon>
        <taxon>Lepidosauria</taxon>
        <taxon>Squamata</taxon>
        <taxon>Bifurcata</taxon>
        <taxon>Unidentata</taxon>
        <taxon>Episquamata</taxon>
        <taxon>Toxicofera</taxon>
        <taxon>Iguania</taxon>
        <taxon>Acrodonta</taxon>
        <taxon>Agamidae</taxon>
        <taxon>Amphibolurinae</taxon>
        <taxon>Pogona</taxon>
    </lineage>
</organism>
<evidence type="ECO:0000256" key="7">
    <source>
        <dbReference type="ARBA" id="ARBA00034142"/>
    </source>
</evidence>
<evidence type="ECO:0000313" key="12">
    <source>
        <dbReference type="RefSeq" id="XP_072840038.1"/>
    </source>
</evidence>
<proteinExistence type="inferred from homology"/>
<feature type="compositionally biased region" description="Basic and acidic residues" evidence="9">
    <location>
        <begin position="375"/>
        <end position="414"/>
    </location>
</feature>
<evidence type="ECO:0000256" key="4">
    <source>
        <dbReference type="ARBA" id="ARBA00023069"/>
    </source>
</evidence>
<keyword evidence="5" id="KW-0966">Cell projection</keyword>
<evidence type="ECO:0000256" key="9">
    <source>
        <dbReference type="SAM" id="MobiDB-lite"/>
    </source>
</evidence>
<dbReference type="Pfam" id="PF13868">
    <property type="entry name" value="TPH"/>
    <property type="match status" value="1"/>
</dbReference>
<comment type="subcellular location">
    <subcellularLocation>
        <location evidence="1">Cell projection</location>
        <location evidence="1">Cilium</location>
        <location evidence="1">Flagellum</location>
    </subcellularLocation>
</comment>
<sequence length="457" mass="53916">MPGSAWSLGGSSHGSSVRSRSHSHPRYRTKAVKSEVDESLFGLAKNVRLSRSGSPLVVLQDIATAGKSLGWGRKPEKIRIITRDLVRDLVVPAVDPSGESLIISPEEFERIKNAARILTKEEREAQQVALKAEREAIIAAVNERKKSMKLKEILRKKNEKLNDLEEEAKERAQYLLERAADLRLEQEDEIKTLNKVILEAKCHAIRDAQILEKKQIEKELGEEEKRLAHMMEVERQKANEMQAELERKRKEELFRGRRHIVEQIEKNEESRAMKAEQRDQEAQEMLDYLERLQFEDEREMERKRLEQLRIQAEIKRINDENQKRKEEMMEHEKMADRRVLEYQQKKMEREAEFEAEQERIRKEKEMETARLRALQEKARDHQAEQDALRAKRNQEAAEREWRRKEKDAAQKKAQTEAMLKQSRLEQVAQKEHSLAVQVQRDRAEFERIVRWISSESL</sequence>
<evidence type="ECO:0000256" key="3">
    <source>
        <dbReference type="ARBA" id="ARBA00023054"/>
    </source>
</evidence>
<evidence type="ECO:0000256" key="1">
    <source>
        <dbReference type="ARBA" id="ARBA00004230"/>
    </source>
</evidence>
<evidence type="ECO:0000259" key="10">
    <source>
        <dbReference type="Pfam" id="PF13868"/>
    </source>
</evidence>
<evidence type="ECO:0000256" key="8">
    <source>
        <dbReference type="SAM" id="Coils"/>
    </source>
</evidence>
<evidence type="ECO:0000256" key="2">
    <source>
        <dbReference type="ARBA" id="ARBA00022846"/>
    </source>
</evidence>
<dbReference type="Proteomes" id="UP001652642">
    <property type="component" value="Chromosome 15"/>
</dbReference>
<evidence type="ECO:0000313" key="11">
    <source>
        <dbReference type="Proteomes" id="UP001652642"/>
    </source>
</evidence>
<feature type="coiled-coil region" evidence="8">
    <location>
        <begin position="115"/>
        <end position="253"/>
    </location>
</feature>
<reference evidence="12" key="1">
    <citation type="submission" date="2025-08" db="UniProtKB">
        <authorList>
            <consortium name="RefSeq"/>
        </authorList>
    </citation>
    <scope>IDENTIFICATION</scope>
</reference>
<evidence type="ECO:0000256" key="5">
    <source>
        <dbReference type="ARBA" id="ARBA00023273"/>
    </source>
</evidence>
<name>A0ABM5F3Q3_9SAUR</name>
<feature type="compositionally biased region" description="Basic residues" evidence="9">
    <location>
        <begin position="19"/>
        <end position="31"/>
    </location>
</feature>
<feature type="region of interest" description="Disordered" evidence="9">
    <location>
        <begin position="375"/>
        <end position="418"/>
    </location>
</feature>
<feature type="domain" description="Trichohyalin-plectin-homology" evidence="10">
    <location>
        <begin position="184"/>
        <end position="451"/>
    </location>
</feature>
<dbReference type="PANTHER" id="PTHR15504">
    <property type="entry name" value="NASOPHARYNGEAL EPITHELIUM SPECIFIC PROTEIN 1"/>
    <property type="match status" value="1"/>
</dbReference>
<comment type="similarity">
    <text evidence="6">Belongs to the CFAP45 family.</text>
</comment>
<dbReference type="InterPro" id="IPR033253">
    <property type="entry name" value="CFAP45"/>
</dbReference>
<feature type="compositionally biased region" description="Low complexity" evidence="9">
    <location>
        <begin position="1"/>
        <end position="18"/>
    </location>
</feature>
<keyword evidence="4" id="KW-0969">Cilium</keyword>
<accession>A0ABM5F3Q3</accession>
<feature type="region of interest" description="Disordered" evidence="9">
    <location>
        <begin position="1"/>
        <end position="33"/>
    </location>
</feature>
<keyword evidence="11" id="KW-1185">Reference proteome</keyword>
<keyword evidence="2 12" id="KW-0282">Flagellum</keyword>
<keyword evidence="3 8" id="KW-0175">Coiled coil</keyword>
<dbReference type="InterPro" id="IPR043597">
    <property type="entry name" value="TPH_dom"/>
</dbReference>
<dbReference type="PANTHER" id="PTHR15504:SF0">
    <property type="entry name" value="CILIA- AND FLAGELLA-ASSOCIATED PROTEIN 45"/>
    <property type="match status" value="1"/>
</dbReference>
<dbReference type="GeneID" id="110083744"/>
<protein>
    <recommendedName>
        <fullName evidence="7">Cilia- and flagella-associated protein 45</fullName>
    </recommendedName>
</protein>
<gene>
    <name evidence="12" type="primary">CFAP45</name>
</gene>